<feature type="transmembrane region" description="Helical" evidence="1">
    <location>
        <begin position="176"/>
        <end position="194"/>
    </location>
</feature>
<feature type="transmembrane region" description="Helical" evidence="1">
    <location>
        <begin position="12"/>
        <end position="31"/>
    </location>
</feature>
<organism evidence="3 4">
    <name type="scientific">Paractinoplanes bogorensis</name>
    <dbReference type="NCBI Taxonomy" id="1610840"/>
    <lineage>
        <taxon>Bacteria</taxon>
        <taxon>Bacillati</taxon>
        <taxon>Actinomycetota</taxon>
        <taxon>Actinomycetes</taxon>
        <taxon>Micromonosporales</taxon>
        <taxon>Micromonosporaceae</taxon>
        <taxon>Paractinoplanes</taxon>
    </lineage>
</organism>
<feature type="transmembrane region" description="Helical" evidence="1">
    <location>
        <begin position="43"/>
        <end position="65"/>
    </location>
</feature>
<dbReference type="Proteomes" id="UP001519654">
    <property type="component" value="Unassembled WGS sequence"/>
</dbReference>
<accession>A0ABS5YJN1</accession>
<dbReference type="GO" id="GO:0008237">
    <property type="term" value="F:metallopeptidase activity"/>
    <property type="evidence" value="ECO:0007669"/>
    <property type="project" value="UniProtKB-KW"/>
</dbReference>
<feature type="transmembrane region" description="Helical" evidence="1">
    <location>
        <begin position="201"/>
        <end position="222"/>
    </location>
</feature>
<dbReference type="Pfam" id="PF02517">
    <property type="entry name" value="Rce1-like"/>
    <property type="match status" value="1"/>
</dbReference>
<dbReference type="InterPro" id="IPR003675">
    <property type="entry name" value="Rce1/LyrA-like_dom"/>
</dbReference>
<dbReference type="RefSeq" id="WP_215785595.1">
    <property type="nucleotide sequence ID" value="NZ_JAHKKG010000003.1"/>
</dbReference>
<feature type="transmembrane region" description="Helical" evidence="1">
    <location>
        <begin position="228"/>
        <end position="247"/>
    </location>
</feature>
<protein>
    <submittedName>
        <fullName evidence="3">CPBP family intramembrane metalloprotease</fullName>
    </submittedName>
</protein>
<sequence>MKAFVQRHPLLTLLLIFNTFGQAVAFVPVVASRVYGVQLDVDWILAAATILFLLVPALVITWITGGREGLRDLLTKVFRFRVSWRWYLLPLVLIPLVIAGQALALDPSTLVPAYGTAFLPALAFQFLSTNWWEEAVWMGFFQAPLQDRYGPMKAVLITTPFFALEHLSVVTGVVPFVLLTLIIIPARALFAWIYNRTGSVALAGLAHAATNAAAFGMVPALTGSTGDSGMTLLVLGLVVIVATRGRLGRPRVARTDDRALTSVDGRLGS</sequence>
<proteinExistence type="predicted"/>
<gene>
    <name evidence="3" type="ORF">KOI35_08820</name>
</gene>
<feature type="domain" description="CAAX prenyl protease 2/Lysostaphin resistance protein A-like" evidence="2">
    <location>
        <begin position="118"/>
        <end position="212"/>
    </location>
</feature>
<feature type="transmembrane region" description="Helical" evidence="1">
    <location>
        <begin position="86"/>
        <end position="105"/>
    </location>
</feature>
<reference evidence="3 4" key="1">
    <citation type="submission" date="2021-06" db="EMBL/GenBank/DDBJ databases">
        <title>Actinoplanes lichenicola sp. nov., and Actinoplanes ovalisporus sp. nov., isolated from lichen in Thailand.</title>
        <authorList>
            <person name="Saeng-In P."/>
            <person name="Kanchanasin P."/>
            <person name="Yuki M."/>
            <person name="Kudo T."/>
            <person name="Ohkuma M."/>
            <person name="Phongsopitanun W."/>
            <person name="Tanasupawat S."/>
        </authorList>
    </citation>
    <scope>NUCLEOTIDE SEQUENCE [LARGE SCALE GENOMIC DNA]</scope>
    <source>
        <strain evidence="3 4">NBRC 110975</strain>
    </source>
</reference>
<keyword evidence="1" id="KW-0812">Transmembrane</keyword>
<evidence type="ECO:0000313" key="4">
    <source>
        <dbReference type="Proteomes" id="UP001519654"/>
    </source>
</evidence>
<keyword evidence="1" id="KW-1133">Transmembrane helix</keyword>
<keyword evidence="3" id="KW-0378">Hydrolase</keyword>
<keyword evidence="3" id="KW-0482">Metalloprotease</keyword>
<name>A0ABS5YJN1_9ACTN</name>
<keyword evidence="4" id="KW-1185">Reference proteome</keyword>
<evidence type="ECO:0000313" key="3">
    <source>
        <dbReference type="EMBL" id="MBU2663607.1"/>
    </source>
</evidence>
<comment type="caution">
    <text evidence="3">The sequence shown here is derived from an EMBL/GenBank/DDBJ whole genome shotgun (WGS) entry which is preliminary data.</text>
</comment>
<keyword evidence="1" id="KW-0472">Membrane</keyword>
<evidence type="ECO:0000256" key="1">
    <source>
        <dbReference type="SAM" id="Phobius"/>
    </source>
</evidence>
<dbReference type="EMBL" id="JAHKKG010000003">
    <property type="protein sequence ID" value="MBU2663607.1"/>
    <property type="molecule type" value="Genomic_DNA"/>
</dbReference>
<keyword evidence="3" id="KW-0645">Protease</keyword>
<evidence type="ECO:0000259" key="2">
    <source>
        <dbReference type="Pfam" id="PF02517"/>
    </source>
</evidence>